<feature type="transmembrane region" description="Helical" evidence="7">
    <location>
        <begin position="106"/>
        <end position="125"/>
    </location>
</feature>
<evidence type="ECO:0000256" key="4">
    <source>
        <dbReference type="ARBA" id="ARBA00022692"/>
    </source>
</evidence>
<evidence type="ECO:0000313" key="9">
    <source>
        <dbReference type="EMBL" id="MUU79055.1"/>
    </source>
</evidence>
<comment type="similarity">
    <text evidence="2">Belongs to the bacterial sugar transferase family.</text>
</comment>
<dbReference type="InterPro" id="IPR017475">
    <property type="entry name" value="EPS_sugar_tfrase"/>
</dbReference>
<sequence length="451" mass="52903">MSLFKQGRYSGYIRPISYIIDLSIINIIALLYLLKGKDPLIFSVFISIGWVLLSVYSNFYEVYRFTRPISILALIVKQFILFLLIVFAFSGLYHELDIYPRPIVKYALLCFVFITILKFAIYYLLQKYRTSLGGNYRRTVIFGHNKKTIALNNFFNKNPEYGYTHKKTFDFKNNNFSLEDCFQYILKENIDEIYCSISELTNTQIADTVDFADNNLKILKFIPDSKEIYSKKLQYEYYDYIPILSLRTIPLEESVNKFLKRGFDILFASFMIIFVLSWLTPLIAILIKLESKGPVFFKQSRNGFNYKEFDCYKFRSMMPNEDAHLYQATRGDERVTKVGKFIRKTSIDELPQFFNVLFGDMSVVGPRPHMVSHTNMYAKKIDKFMVRHFVKPGITGLAQTSGFRGEVETDKDIIGRVRFDIFYIENWSLLLDFKIIIQTFINAVKGDDKAY</sequence>
<proteinExistence type="inferred from homology"/>
<feature type="transmembrane region" description="Helical" evidence="7">
    <location>
        <begin position="265"/>
        <end position="287"/>
    </location>
</feature>
<dbReference type="NCBIfam" id="TIGR03023">
    <property type="entry name" value="WcaJ_sugtrans"/>
    <property type="match status" value="1"/>
</dbReference>
<feature type="transmembrane region" description="Helical" evidence="7">
    <location>
        <begin position="40"/>
        <end position="59"/>
    </location>
</feature>
<reference evidence="9 10" key="1">
    <citation type="submission" date="2019-12" db="EMBL/GenBank/DDBJ databases">
        <authorList>
            <person name="Li J."/>
        </authorList>
    </citation>
    <scope>NUCLEOTIDE SEQUENCE [LARGE SCALE GENOMIC DNA]</scope>
    <source>
        <strain evidence="9 10">HL2-2</strain>
    </source>
</reference>
<protein>
    <submittedName>
        <fullName evidence="9">Undecaprenyl-phosphate glucose phosphotransferase</fullName>
        <ecNumber evidence="9">2.7.8.31</ecNumber>
    </submittedName>
</protein>
<dbReference type="RefSeq" id="WP_157364128.1">
    <property type="nucleotide sequence ID" value="NZ_WOWS01000004.1"/>
</dbReference>
<name>A0A6L6U9T3_9FLAO</name>
<dbReference type="EC" id="2.7.8.31" evidence="9"/>
<comment type="caution">
    <text evidence="9">The sequence shown here is derived from an EMBL/GenBank/DDBJ whole genome shotgun (WGS) entry which is preliminary data.</text>
</comment>
<keyword evidence="4 7" id="KW-0812">Transmembrane</keyword>
<dbReference type="InterPro" id="IPR003362">
    <property type="entry name" value="Bact_transf"/>
</dbReference>
<dbReference type="PANTHER" id="PTHR30576:SF0">
    <property type="entry name" value="UNDECAPRENYL-PHOSPHATE N-ACETYLGALACTOSAMINYL 1-PHOSPHATE TRANSFERASE-RELATED"/>
    <property type="match status" value="1"/>
</dbReference>
<evidence type="ECO:0000256" key="5">
    <source>
        <dbReference type="ARBA" id="ARBA00022989"/>
    </source>
</evidence>
<dbReference type="Pfam" id="PF02397">
    <property type="entry name" value="Bac_transf"/>
    <property type="match status" value="1"/>
</dbReference>
<keyword evidence="5 7" id="KW-1133">Transmembrane helix</keyword>
<keyword evidence="6 7" id="KW-0472">Membrane</keyword>
<evidence type="ECO:0000256" key="6">
    <source>
        <dbReference type="ARBA" id="ARBA00023136"/>
    </source>
</evidence>
<dbReference type="PANTHER" id="PTHR30576">
    <property type="entry name" value="COLANIC BIOSYNTHESIS UDP-GLUCOSE LIPID CARRIER TRANSFERASE"/>
    <property type="match status" value="1"/>
</dbReference>
<evidence type="ECO:0000256" key="2">
    <source>
        <dbReference type="ARBA" id="ARBA00006464"/>
    </source>
</evidence>
<organism evidence="9 10">
    <name type="scientific">Winogradskyella endarachnes</name>
    <dbReference type="NCBI Taxonomy" id="2681965"/>
    <lineage>
        <taxon>Bacteria</taxon>
        <taxon>Pseudomonadati</taxon>
        <taxon>Bacteroidota</taxon>
        <taxon>Flavobacteriia</taxon>
        <taxon>Flavobacteriales</taxon>
        <taxon>Flavobacteriaceae</taxon>
        <taxon>Winogradskyella</taxon>
    </lineage>
</organism>
<evidence type="ECO:0000313" key="10">
    <source>
        <dbReference type="Proteomes" id="UP000478208"/>
    </source>
</evidence>
<dbReference type="NCBIfam" id="TIGR03025">
    <property type="entry name" value="EPS_sugtrans"/>
    <property type="match status" value="1"/>
</dbReference>
<dbReference type="Proteomes" id="UP000478208">
    <property type="component" value="Unassembled WGS sequence"/>
</dbReference>
<dbReference type="EMBL" id="WOWS01000004">
    <property type="protein sequence ID" value="MUU79055.1"/>
    <property type="molecule type" value="Genomic_DNA"/>
</dbReference>
<evidence type="ECO:0000256" key="1">
    <source>
        <dbReference type="ARBA" id="ARBA00004141"/>
    </source>
</evidence>
<keyword evidence="3 9" id="KW-0808">Transferase</keyword>
<accession>A0A6L6U9T3</accession>
<gene>
    <name evidence="9" type="ORF">GN138_11410</name>
</gene>
<feature type="transmembrane region" description="Helical" evidence="7">
    <location>
        <begin position="71"/>
        <end position="94"/>
    </location>
</feature>
<feature type="transmembrane region" description="Helical" evidence="7">
    <location>
        <begin position="12"/>
        <end position="34"/>
    </location>
</feature>
<dbReference type="GO" id="GO:0016020">
    <property type="term" value="C:membrane"/>
    <property type="evidence" value="ECO:0007669"/>
    <property type="project" value="UniProtKB-SubCell"/>
</dbReference>
<evidence type="ECO:0000256" key="7">
    <source>
        <dbReference type="SAM" id="Phobius"/>
    </source>
</evidence>
<feature type="domain" description="Bacterial sugar transferase" evidence="8">
    <location>
        <begin position="260"/>
        <end position="444"/>
    </location>
</feature>
<dbReference type="AlphaFoldDB" id="A0A6L6U9T3"/>
<evidence type="ECO:0000256" key="3">
    <source>
        <dbReference type="ARBA" id="ARBA00022679"/>
    </source>
</evidence>
<dbReference type="GO" id="GO:0089702">
    <property type="term" value="F:undecaprenyl-phosphate glucose phosphotransferase activity"/>
    <property type="evidence" value="ECO:0007669"/>
    <property type="project" value="UniProtKB-EC"/>
</dbReference>
<keyword evidence="10" id="KW-1185">Reference proteome</keyword>
<comment type="subcellular location">
    <subcellularLocation>
        <location evidence="1">Membrane</location>
        <topology evidence="1">Multi-pass membrane protein</topology>
    </subcellularLocation>
</comment>
<evidence type="ECO:0000259" key="8">
    <source>
        <dbReference type="Pfam" id="PF02397"/>
    </source>
</evidence>
<dbReference type="InterPro" id="IPR017473">
    <property type="entry name" value="Undecaprenyl-P_gluc_Ptfrase"/>
</dbReference>